<dbReference type="InterPro" id="IPR011004">
    <property type="entry name" value="Trimer_LpxA-like_sf"/>
</dbReference>
<dbReference type="OrthoDB" id="755870at2"/>
<dbReference type="AlphaFoldDB" id="A0A1I2WYY0"/>
<dbReference type="InterPro" id="IPR051159">
    <property type="entry name" value="Hexapeptide_acetyltransf"/>
</dbReference>
<dbReference type="EMBL" id="FOOT01000005">
    <property type="protein sequence ID" value="SFH06493.1"/>
    <property type="molecule type" value="Genomic_DNA"/>
</dbReference>
<evidence type="ECO:0000256" key="4">
    <source>
        <dbReference type="ARBA" id="ARBA00023315"/>
    </source>
</evidence>
<comment type="similarity">
    <text evidence="1">Belongs to the transferase hexapeptide repeat family.</text>
</comment>
<dbReference type="GO" id="GO:0008374">
    <property type="term" value="F:O-acyltransferase activity"/>
    <property type="evidence" value="ECO:0007669"/>
    <property type="project" value="TreeGrafter"/>
</dbReference>
<evidence type="ECO:0000313" key="5">
    <source>
        <dbReference type="EMBL" id="SFH06493.1"/>
    </source>
</evidence>
<dbReference type="Gene3D" id="2.160.10.10">
    <property type="entry name" value="Hexapeptide repeat proteins"/>
    <property type="match status" value="1"/>
</dbReference>
<dbReference type="GO" id="GO:0005829">
    <property type="term" value="C:cytosol"/>
    <property type="evidence" value="ECO:0007669"/>
    <property type="project" value="TreeGrafter"/>
</dbReference>
<dbReference type="InterPro" id="IPR001451">
    <property type="entry name" value="Hexapep"/>
</dbReference>
<proteinExistence type="inferred from homology"/>
<gene>
    <name evidence="5" type="ORF">SAMN05421739_105282</name>
</gene>
<keyword evidence="2 5" id="KW-0808">Transferase</keyword>
<dbReference type="Pfam" id="PF00132">
    <property type="entry name" value="Hexapep"/>
    <property type="match status" value="1"/>
</dbReference>
<accession>A0A1I2WYY0</accession>
<reference evidence="6" key="1">
    <citation type="submission" date="2016-10" db="EMBL/GenBank/DDBJ databases">
        <authorList>
            <person name="Varghese N."/>
            <person name="Submissions S."/>
        </authorList>
    </citation>
    <scope>NUCLEOTIDE SEQUENCE [LARGE SCALE GENOMIC DNA]</scope>
    <source>
        <strain evidence="6">LP51</strain>
    </source>
</reference>
<organism evidence="5 6">
    <name type="scientific">Pontibacter chinhatensis</name>
    <dbReference type="NCBI Taxonomy" id="1436961"/>
    <lineage>
        <taxon>Bacteria</taxon>
        <taxon>Pseudomonadati</taxon>
        <taxon>Bacteroidota</taxon>
        <taxon>Cytophagia</taxon>
        <taxon>Cytophagales</taxon>
        <taxon>Hymenobacteraceae</taxon>
        <taxon>Pontibacter</taxon>
    </lineage>
</organism>
<dbReference type="STRING" id="1436961.SAMN05421739_105282"/>
<keyword evidence="3" id="KW-0677">Repeat</keyword>
<evidence type="ECO:0000256" key="1">
    <source>
        <dbReference type="ARBA" id="ARBA00007274"/>
    </source>
</evidence>
<name>A0A1I2WYY0_9BACT</name>
<dbReference type="RefSeq" id="WP_092103553.1">
    <property type="nucleotide sequence ID" value="NZ_FOOT01000005.1"/>
</dbReference>
<dbReference type="PANTHER" id="PTHR23416:SF23">
    <property type="entry name" value="ACETYLTRANSFERASE C18B11.09C-RELATED"/>
    <property type="match status" value="1"/>
</dbReference>
<evidence type="ECO:0000256" key="2">
    <source>
        <dbReference type="ARBA" id="ARBA00022679"/>
    </source>
</evidence>
<dbReference type="PROSITE" id="PS00101">
    <property type="entry name" value="HEXAPEP_TRANSFERASES"/>
    <property type="match status" value="1"/>
</dbReference>
<evidence type="ECO:0000313" key="6">
    <source>
        <dbReference type="Proteomes" id="UP000198724"/>
    </source>
</evidence>
<protein>
    <submittedName>
        <fullName evidence="5">Maltose O-acetyltransferase</fullName>
    </submittedName>
</protein>
<sequence>MASLAFLWSNRIRYPVRTSNFFRTWAKRLLSLPELLQLNWRRTKFTRLGASIHHTAEIGLLRADGHKSFLSVGPYTFIGRVYMALHAPVKVGERVCINDGVEILTASHDIADPGWGLIKSEVVIDDYAWIGTGALILPGVHIGRGAVVGARSVVSKSVEPGAIVVGNPAKTIQKKRCERLNYNPCEFLAANRAWLLG</sequence>
<dbReference type="InterPro" id="IPR018357">
    <property type="entry name" value="Hexapep_transf_CS"/>
</dbReference>
<dbReference type="PANTHER" id="PTHR23416">
    <property type="entry name" value="SIALIC ACID SYNTHASE-RELATED"/>
    <property type="match status" value="1"/>
</dbReference>
<dbReference type="SUPFAM" id="SSF51161">
    <property type="entry name" value="Trimeric LpxA-like enzymes"/>
    <property type="match status" value="1"/>
</dbReference>
<keyword evidence="6" id="KW-1185">Reference proteome</keyword>
<keyword evidence="4" id="KW-0012">Acyltransferase</keyword>
<evidence type="ECO:0000256" key="3">
    <source>
        <dbReference type="ARBA" id="ARBA00022737"/>
    </source>
</evidence>
<dbReference type="Proteomes" id="UP000198724">
    <property type="component" value="Unassembled WGS sequence"/>
</dbReference>